<dbReference type="RefSeq" id="WP_091472025.1">
    <property type="nucleotide sequence ID" value="NZ_FNFX01000004.1"/>
</dbReference>
<evidence type="ECO:0000256" key="14">
    <source>
        <dbReference type="SAM" id="SignalP"/>
    </source>
</evidence>
<sequence>MKKAIIKGLIGLSLSEFAYAADHAALDEVVVTATRTPQQQASVIADVSVVSAEEIRRGGQSTLIEVLQRQPGIEITSNGGAGKTSGIFMRGTNTGHVLVLIDGVRMQSATAGTTTLENLPIQQIDHIEIVRGPVSSLYGQDAIGGVIQIFTKKGVEGFKPYANLGYGTYDTTLAEAGLRGKQGATAYAINVSANKTNGFSALDTHNPNLSDNDGYRNLAVSGSLSHQIIEGHEVGLTLMHSKGRTRFDNRYNIDPSFPAFNPAFSDYADIEQDAYSLFSKNQIFSNWHSTLRIGFGLDESVTHGADSFAPTRSLFRTKQDQLNWQNDITLPVGTLTLMYDKLVDRVHSTTDFNETKRTNEGYVASYVANIGAHTFQASAREDHNSSFGNNVTGGLGYGYSINNAWRITGSYGSAFKAPTFNDLFYPDYFGSPTSNPNLKPEKSDNVEASLRYRDETSNASLTVYENKIRNLIILDSAYVPANLNKATIRGITLAASKQWESIDLSGSVDIQSPHDADTGNLLVRRANRHGQLNLGYTVQDWRFGAEMTTSSARYNDAANTLRMGGYTLFNMTAQYRIDRDWTLQARANNIFDKHYYLALDGNPAIDGFAYATPGANLFVNIRYEPQ</sequence>
<comment type="similarity">
    <text evidence="2 12 13">Belongs to the TonB-dependent receptor family.</text>
</comment>
<feature type="domain" description="TonB-dependent receptor-like beta-barrel" evidence="15">
    <location>
        <begin position="184"/>
        <end position="590"/>
    </location>
</feature>
<keyword evidence="3 12" id="KW-0813">Transport</keyword>
<evidence type="ECO:0000256" key="3">
    <source>
        <dbReference type="ARBA" id="ARBA00022448"/>
    </source>
</evidence>
<evidence type="ECO:0000256" key="13">
    <source>
        <dbReference type="RuleBase" id="RU003357"/>
    </source>
</evidence>
<keyword evidence="18" id="KW-1185">Reference proteome</keyword>
<comment type="subcellular location">
    <subcellularLocation>
        <location evidence="1 12">Cell outer membrane</location>
        <topology evidence="1 12">Multi-pass membrane protein</topology>
    </subcellularLocation>
</comment>
<evidence type="ECO:0000313" key="17">
    <source>
        <dbReference type="EMBL" id="SDK67894.1"/>
    </source>
</evidence>
<dbReference type="PROSITE" id="PS52016">
    <property type="entry name" value="TONB_DEPENDENT_REC_3"/>
    <property type="match status" value="1"/>
</dbReference>
<dbReference type="PANTHER" id="PTHR30069:SF53">
    <property type="entry name" value="COLICIN I RECEPTOR-RELATED"/>
    <property type="match status" value="1"/>
</dbReference>
<keyword evidence="7" id="KW-0406">Ion transport</keyword>
<dbReference type="Gene3D" id="2.40.170.20">
    <property type="entry name" value="TonB-dependent receptor, beta-barrel domain"/>
    <property type="match status" value="1"/>
</dbReference>
<evidence type="ECO:0000256" key="7">
    <source>
        <dbReference type="ARBA" id="ARBA00023065"/>
    </source>
</evidence>
<keyword evidence="11 12" id="KW-0998">Cell outer membrane</keyword>
<keyword evidence="5 12" id="KW-0812">Transmembrane</keyword>
<dbReference type="OrthoDB" id="183532at2"/>
<dbReference type="GO" id="GO:0009279">
    <property type="term" value="C:cell outer membrane"/>
    <property type="evidence" value="ECO:0007669"/>
    <property type="project" value="UniProtKB-SubCell"/>
</dbReference>
<dbReference type="AlphaFoldDB" id="A0A1G9DVK4"/>
<evidence type="ECO:0000256" key="2">
    <source>
        <dbReference type="ARBA" id="ARBA00009810"/>
    </source>
</evidence>
<dbReference type="PANTHER" id="PTHR30069">
    <property type="entry name" value="TONB-DEPENDENT OUTER MEMBRANE RECEPTOR"/>
    <property type="match status" value="1"/>
</dbReference>
<keyword evidence="9 12" id="KW-0472">Membrane</keyword>
<evidence type="ECO:0000256" key="9">
    <source>
        <dbReference type="ARBA" id="ARBA00023136"/>
    </source>
</evidence>
<name>A0A1G9DVK4_9PROT</name>
<dbReference type="SUPFAM" id="SSF56935">
    <property type="entry name" value="Porins"/>
    <property type="match status" value="1"/>
</dbReference>
<dbReference type="InterPro" id="IPR036942">
    <property type="entry name" value="Beta-barrel_TonB_sf"/>
</dbReference>
<dbReference type="InterPro" id="IPR000531">
    <property type="entry name" value="Beta-barrel_TonB"/>
</dbReference>
<evidence type="ECO:0000313" key="18">
    <source>
        <dbReference type="Proteomes" id="UP000198629"/>
    </source>
</evidence>
<evidence type="ECO:0000256" key="10">
    <source>
        <dbReference type="ARBA" id="ARBA00023170"/>
    </source>
</evidence>
<feature type="signal peptide" evidence="14">
    <location>
        <begin position="1"/>
        <end position="20"/>
    </location>
</feature>
<feature type="domain" description="TonB-dependent receptor plug" evidence="16">
    <location>
        <begin position="42"/>
        <end position="146"/>
    </location>
</feature>
<evidence type="ECO:0000256" key="8">
    <source>
        <dbReference type="ARBA" id="ARBA00023077"/>
    </source>
</evidence>
<keyword evidence="6 14" id="KW-0732">Signal</keyword>
<dbReference type="InterPro" id="IPR012910">
    <property type="entry name" value="Plug_dom"/>
</dbReference>
<dbReference type="InterPro" id="IPR037066">
    <property type="entry name" value="Plug_dom_sf"/>
</dbReference>
<evidence type="ECO:0000259" key="16">
    <source>
        <dbReference type="Pfam" id="PF07715"/>
    </source>
</evidence>
<evidence type="ECO:0000259" key="15">
    <source>
        <dbReference type="Pfam" id="PF00593"/>
    </source>
</evidence>
<dbReference type="Proteomes" id="UP000198629">
    <property type="component" value="Unassembled WGS sequence"/>
</dbReference>
<keyword evidence="4 12" id="KW-1134">Transmembrane beta strand</keyword>
<evidence type="ECO:0000256" key="4">
    <source>
        <dbReference type="ARBA" id="ARBA00022452"/>
    </source>
</evidence>
<evidence type="ECO:0000256" key="1">
    <source>
        <dbReference type="ARBA" id="ARBA00004571"/>
    </source>
</evidence>
<evidence type="ECO:0000256" key="5">
    <source>
        <dbReference type="ARBA" id="ARBA00022692"/>
    </source>
</evidence>
<dbReference type="Gene3D" id="2.170.130.10">
    <property type="entry name" value="TonB-dependent receptor, plug domain"/>
    <property type="match status" value="1"/>
</dbReference>
<dbReference type="CDD" id="cd01347">
    <property type="entry name" value="ligand_gated_channel"/>
    <property type="match status" value="1"/>
</dbReference>
<dbReference type="GO" id="GO:0015889">
    <property type="term" value="P:cobalamin transport"/>
    <property type="evidence" value="ECO:0007669"/>
    <property type="project" value="TreeGrafter"/>
</dbReference>
<dbReference type="EMBL" id="FNFX01000004">
    <property type="protein sequence ID" value="SDK67894.1"/>
    <property type="molecule type" value="Genomic_DNA"/>
</dbReference>
<feature type="chain" id="PRO_5011684206" evidence="14">
    <location>
        <begin position="21"/>
        <end position="626"/>
    </location>
</feature>
<keyword evidence="10" id="KW-0675">Receptor</keyword>
<gene>
    <name evidence="17" type="ORF">SAMN05192566_2010</name>
</gene>
<dbReference type="InterPro" id="IPR039426">
    <property type="entry name" value="TonB-dep_rcpt-like"/>
</dbReference>
<keyword evidence="8 13" id="KW-0798">TonB box</keyword>
<reference evidence="18" key="1">
    <citation type="submission" date="2016-10" db="EMBL/GenBank/DDBJ databases">
        <authorList>
            <person name="Varghese N."/>
            <person name="Submissions S."/>
        </authorList>
    </citation>
    <scope>NUCLEOTIDE SEQUENCE [LARGE SCALE GENOMIC DNA]</scope>
    <source>
        <strain evidence="18">CBMB127</strain>
    </source>
</reference>
<evidence type="ECO:0000256" key="12">
    <source>
        <dbReference type="PROSITE-ProRule" id="PRU01360"/>
    </source>
</evidence>
<organism evidence="17 18">
    <name type="scientific">Methylophilus rhizosphaerae</name>
    <dbReference type="NCBI Taxonomy" id="492660"/>
    <lineage>
        <taxon>Bacteria</taxon>
        <taxon>Pseudomonadati</taxon>
        <taxon>Pseudomonadota</taxon>
        <taxon>Betaproteobacteria</taxon>
        <taxon>Nitrosomonadales</taxon>
        <taxon>Methylophilaceae</taxon>
        <taxon>Methylophilus</taxon>
    </lineage>
</organism>
<evidence type="ECO:0000256" key="11">
    <source>
        <dbReference type="ARBA" id="ARBA00023237"/>
    </source>
</evidence>
<protein>
    <submittedName>
        <fullName evidence="17">Vitamin B12 transporter</fullName>
    </submittedName>
</protein>
<evidence type="ECO:0000256" key="6">
    <source>
        <dbReference type="ARBA" id="ARBA00022729"/>
    </source>
</evidence>
<dbReference type="GO" id="GO:0006811">
    <property type="term" value="P:monoatomic ion transport"/>
    <property type="evidence" value="ECO:0007669"/>
    <property type="project" value="UniProtKB-KW"/>
</dbReference>
<proteinExistence type="inferred from homology"/>
<accession>A0A1G9DVK4</accession>
<dbReference type="Pfam" id="PF07715">
    <property type="entry name" value="Plug"/>
    <property type="match status" value="1"/>
</dbReference>
<dbReference type="STRING" id="492660.SAMN05192566_2010"/>
<dbReference type="Pfam" id="PF00593">
    <property type="entry name" value="TonB_dep_Rec_b-barrel"/>
    <property type="match status" value="1"/>
</dbReference>